<evidence type="ECO:0000313" key="2">
    <source>
        <dbReference type="Proteomes" id="UP000275078"/>
    </source>
</evidence>
<gene>
    <name evidence="1" type="ORF">BJ508DRAFT_414301</name>
</gene>
<sequence>MQSKWRSFLFLLPAIPALLYYPLTQRLRGSFKNDHFLPHPSFSIEGYYTRITADNGDTILAIFSTVRNKTASKPHFLHFSYIPASSQTERIVADVYPDTIKPELFADTEEGFSLTGIDGEETNQQKIFGRYNIGEDRQSYHITVPSNDGSDLDVTIRLSDRTQWSDTNPRGTPEGIFSSLGWVLPIHWHALSTKSKAEFTIKKDGQTVAKGTGWAHVEKNWGVSFPSAWIWMQSFKLSDTGKPPTASFALAGGSILGQKAYLMGYRSVKDGVSWDFRPAYTLMPFGVRTPFISEYVDGKSGIFRLSTRTFTRKLELEAIGPRDHEGYLPLSCPLGTGHDNTFAYETFDAEINVKAYEKEDAVLGFLGGSWRLVSETTFERSALEFGGAYSFKAAK</sequence>
<dbReference type="GO" id="GO:0009976">
    <property type="term" value="F:tocopherol cyclase activity"/>
    <property type="evidence" value="ECO:0007669"/>
    <property type="project" value="InterPro"/>
</dbReference>
<dbReference type="AlphaFoldDB" id="A0A3N4I7J0"/>
<reference evidence="1 2" key="1">
    <citation type="journal article" date="2018" name="Nat. Ecol. Evol.">
        <title>Pezizomycetes genomes reveal the molecular basis of ectomycorrhizal truffle lifestyle.</title>
        <authorList>
            <person name="Murat C."/>
            <person name="Payen T."/>
            <person name="Noel B."/>
            <person name="Kuo A."/>
            <person name="Morin E."/>
            <person name="Chen J."/>
            <person name="Kohler A."/>
            <person name="Krizsan K."/>
            <person name="Balestrini R."/>
            <person name="Da Silva C."/>
            <person name="Montanini B."/>
            <person name="Hainaut M."/>
            <person name="Levati E."/>
            <person name="Barry K.W."/>
            <person name="Belfiori B."/>
            <person name="Cichocki N."/>
            <person name="Clum A."/>
            <person name="Dockter R.B."/>
            <person name="Fauchery L."/>
            <person name="Guy J."/>
            <person name="Iotti M."/>
            <person name="Le Tacon F."/>
            <person name="Lindquist E.A."/>
            <person name="Lipzen A."/>
            <person name="Malagnac F."/>
            <person name="Mello A."/>
            <person name="Molinier V."/>
            <person name="Miyauchi S."/>
            <person name="Poulain J."/>
            <person name="Riccioni C."/>
            <person name="Rubini A."/>
            <person name="Sitrit Y."/>
            <person name="Splivallo R."/>
            <person name="Traeger S."/>
            <person name="Wang M."/>
            <person name="Zifcakova L."/>
            <person name="Wipf D."/>
            <person name="Zambonelli A."/>
            <person name="Paolocci F."/>
            <person name="Nowrousian M."/>
            <person name="Ottonello S."/>
            <person name="Baldrian P."/>
            <person name="Spatafora J.W."/>
            <person name="Henrissat B."/>
            <person name="Nagy L.G."/>
            <person name="Aury J.M."/>
            <person name="Wincker P."/>
            <person name="Grigoriev I.V."/>
            <person name="Bonfante P."/>
            <person name="Martin F.M."/>
        </authorList>
    </citation>
    <scope>NUCLEOTIDE SEQUENCE [LARGE SCALE GENOMIC DNA]</scope>
    <source>
        <strain evidence="1 2">RN42</strain>
    </source>
</reference>
<organism evidence="1 2">
    <name type="scientific">Ascobolus immersus RN42</name>
    <dbReference type="NCBI Taxonomy" id="1160509"/>
    <lineage>
        <taxon>Eukaryota</taxon>
        <taxon>Fungi</taxon>
        <taxon>Dikarya</taxon>
        <taxon>Ascomycota</taxon>
        <taxon>Pezizomycotina</taxon>
        <taxon>Pezizomycetes</taxon>
        <taxon>Pezizales</taxon>
        <taxon>Ascobolaceae</taxon>
        <taxon>Ascobolus</taxon>
    </lineage>
</organism>
<evidence type="ECO:0000313" key="1">
    <source>
        <dbReference type="EMBL" id="RPA82025.1"/>
    </source>
</evidence>
<evidence type="ECO:0008006" key="3">
    <source>
        <dbReference type="Google" id="ProtNLM"/>
    </source>
</evidence>
<dbReference type="EMBL" id="ML119674">
    <property type="protein sequence ID" value="RPA82025.1"/>
    <property type="molecule type" value="Genomic_DNA"/>
</dbReference>
<name>A0A3N4I7J0_ASCIM</name>
<accession>A0A3N4I7J0</accession>
<protein>
    <recommendedName>
        <fullName evidence="3">AttH domain-containing protein</fullName>
    </recommendedName>
</protein>
<dbReference type="Pfam" id="PF14249">
    <property type="entry name" value="Tocopherol_cycl"/>
    <property type="match status" value="1"/>
</dbReference>
<dbReference type="PANTHER" id="PTHR35309">
    <property type="match status" value="1"/>
</dbReference>
<dbReference type="Proteomes" id="UP000275078">
    <property type="component" value="Unassembled WGS sequence"/>
</dbReference>
<dbReference type="InterPro" id="IPR025893">
    <property type="entry name" value="Tocopherol_cyclase"/>
</dbReference>
<proteinExistence type="predicted"/>
<keyword evidence="2" id="KW-1185">Reference proteome</keyword>
<dbReference type="PANTHER" id="PTHR35309:SF4">
    <property type="entry name" value="TOCOPHEROL CYCLASE"/>
    <property type="match status" value="1"/>
</dbReference>
<dbReference type="OrthoDB" id="5421239at2759"/>